<dbReference type="KEGG" id="ccro:CMC5_009540"/>
<dbReference type="EMBL" id="CP012159">
    <property type="protein sequence ID" value="AKT36833.1"/>
    <property type="molecule type" value="Genomic_DNA"/>
</dbReference>
<keyword evidence="1" id="KW-0732">Signal</keyword>
<accession>A0A0K1E8C1</accession>
<organism evidence="2 3">
    <name type="scientific">Chondromyces crocatus</name>
    <dbReference type="NCBI Taxonomy" id="52"/>
    <lineage>
        <taxon>Bacteria</taxon>
        <taxon>Pseudomonadati</taxon>
        <taxon>Myxococcota</taxon>
        <taxon>Polyangia</taxon>
        <taxon>Polyangiales</taxon>
        <taxon>Polyangiaceae</taxon>
        <taxon>Chondromyces</taxon>
    </lineage>
</organism>
<dbReference type="RefSeq" id="WP_050429286.1">
    <property type="nucleotide sequence ID" value="NZ_CP012159.1"/>
</dbReference>
<dbReference type="AlphaFoldDB" id="A0A0K1E8C1"/>
<keyword evidence="3" id="KW-1185">Reference proteome</keyword>
<dbReference type="OrthoDB" id="5501649at2"/>
<evidence type="ECO:0000313" key="3">
    <source>
        <dbReference type="Proteomes" id="UP000067626"/>
    </source>
</evidence>
<dbReference type="STRING" id="52.CMC5_009540"/>
<evidence type="ECO:0008006" key="4">
    <source>
        <dbReference type="Google" id="ProtNLM"/>
    </source>
</evidence>
<protein>
    <recommendedName>
        <fullName evidence="4">Lipoprotein</fullName>
    </recommendedName>
</protein>
<reference evidence="2 3" key="1">
    <citation type="submission" date="2015-07" db="EMBL/GenBank/DDBJ databases">
        <title>Genome analysis of myxobacterium Chondromyces crocatus Cm c5 reveals a high potential for natural compound synthesis and the genetic basis for the loss of fruiting body formation.</title>
        <authorList>
            <person name="Zaburannyi N."/>
            <person name="Bunk B."/>
            <person name="Maier J."/>
            <person name="Overmann J."/>
            <person name="Mueller R."/>
        </authorList>
    </citation>
    <scope>NUCLEOTIDE SEQUENCE [LARGE SCALE GENOMIC DNA]</scope>
    <source>
        <strain evidence="2 3">Cm c5</strain>
    </source>
</reference>
<evidence type="ECO:0000313" key="2">
    <source>
        <dbReference type="EMBL" id="AKT36833.1"/>
    </source>
</evidence>
<dbReference type="Proteomes" id="UP000067626">
    <property type="component" value="Chromosome"/>
</dbReference>
<evidence type="ECO:0000256" key="1">
    <source>
        <dbReference type="SAM" id="SignalP"/>
    </source>
</evidence>
<sequence length="296" mass="31293">MTTARAFLAPAVTALSLLAGCSASAPHRPEPQTAAAQAPAPRPILTQSLYARDASGALSESDLQRVLEAPIDLQFPARVGVVPLAQPFDPEGQVSLATRSVASRDLARALTGHPHFSHVSDISTELPNVGGIEGLRTIAARYRLRYLLLYSERFEDASHLNGWAFLYPTLIGMFVAPGVTVKSRGLSQVDLLDVRTGTILFSVVEPMQVEQKSFMIGAERSHRELEMEATATAAKALAKRVSTQTHELVAFADLSARGAQPTRPRILPAPIMVGSAASVESVSASGEPGGPAATAP</sequence>
<proteinExistence type="predicted"/>
<name>A0A0K1E8C1_CHOCO</name>
<feature type="chain" id="PRO_5005459023" description="Lipoprotein" evidence="1">
    <location>
        <begin position="26"/>
        <end position="296"/>
    </location>
</feature>
<dbReference type="PROSITE" id="PS51257">
    <property type="entry name" value="PROKAR_LIPOPROTEIN"/>
    <property type="match status" value="1"/>
</dbReference>
<gene>
    <name evidence="2" type="ORF">CMC5_009540</name>
</gene>
<feature type="signal peptide" evidence="1">
    <location>
        <begin position="1"/>
        <end position="25"/>
    </location>
</feature>